<comment type="caution">
    <text evidence="2">The sequence shown here is derived from an EMBL/GenBank/DDBJ whole genome shotgun (WGS) entry which is preliminary data.</text>
</comment>
<evidence type="ECO:0000313" key="3">
    <source>
        <dbReference type="Proteomes" id="UP000034653"/>
    </source>
</evidence>
<evidence type="ECO:0000256" key="1">
    <source>
        <dbReference type="SAM" id="Phobius"/>
    </source>
</evidence>
<gene>
    <name evidence="2" type="ORF">UX19_C0002G0061</name>
</gene>
<name>A0A0G1MVU2_9BACT</name>
<proteinExistence type="predicted"/>
<dbReference type="Proteomes" id="UP000034653">
    <property type="component" value="Unassembled WGS sequence"/>
</dbReference>
<accession>A0A0G1MVU2</accession>
<feature type="transmembrane region" description="Helical" evidence="1">
    <location>
        <begin position="38"/>
        <end position="57"/>
    </location>
</feature>
<keyword evidence="1" id="KW-0812">Transmembrane</keyword>
<dbReference type="AlphaFoldDB" id="A0A0G1MVU2"/>
<sequence>MLLKSFFAGLFLFNSLPHLIKGITGQTHMTPFKRVSSAYLNILWAFANIILGLLLLVRPLTGNAMWAFLVGGFFISMADAQLFSKPDARLPWHKD</sequence>
<organism evidence="2 3">
    <name type="scientific">Candidatus Woesebacteria bacterium GW2011_GWA1_45_8</name>
    <dbReference type="NCBI Taxonomy" id="1618559"/>
    <lineage>
        <taxon>Bacteria</taxon>
        <taxon>Candidatus Woeseibacteriota</taxon>
    </lineage>
</organism>
<evidence type="ECO:0000313" key="2">
    <source>
        <dbReference type="EMBL" id="KKU12354.1"/>
    </source>
</evidence>
<feature type="transmembrane region" description="Helical" evidence="1">
    <location>
        <begin position="64"/>
        <end position="83"/>
    </location>
</feature>
<keyword evidence="1" id="KW-1133">Transmembrane helix</keyword>
<reference evidence="2 3" key="1">
    <citation type="journal article" date="2015" name="Nature">
        <title>rRNA introns, odd ribosomes, and small enigmatic genomes across a large radiation of phyla.</title>
        <authorList>
            <person name="Brown C.T."/>
            <person name="Hug L.A."/>
            <person name="Thomas B.C."/>
            <person name="Sharon I."/>
            <person name="Castelle C.J."/>
            <person name="Singh A."/>
            <person name="Wilkins M.J."/>
            <person name="Williams K.H."/>
            <person name="Banfield J.F."/>
        </authorList>
    </citation>
    <scope>NUCLEOTIDE SEQUENCE [LARGE SCALE GENOMIC DNA]</scope>
</reference>
<keyword evidence="1" id="KW-0472">Membrane</keyword>
<dbReference type="EMBL" id="LCLG01000002">
    <property type="protein sequence ID" value="KKU12354.1"/>
    <property type="molecule type" value="Genomic_DNA"/>
</dbReference>
<protein>
    <submittedName>
        <fullName evidence="2">Uncharacterized protein</fullName>
    </submittedName>
</protein>